<dbReference type="Proteomes" id="UP000462212">
    <property type="component" value="Unassembled WGS sequence"/>
</dbReference>
<proteinExistence type="predicted"/>
<sequence>RAIARPFKNNLYSSHVHKCCLNLPLTTPPLRPLTISCVYAGRIKSVQAVWTKLLAAGAHQIPILAPIHNADICPLWSERWELRTRPLGCHVSTITFLTCILSVLATFLAVGFTVVGFKVGWRIQANWKTRSEGWWKIWSRYRPGWWGGLRLRLIDIRDTEAERPLLISHG</sequence>
<dbReference type="EMBL" id="QGMJ01000144">
    <property type="protein sequence ID" value="TVY41251.1"/>
    <property type="molecule type" value="Genomic_DNA"/>
</dbReference>
<evidence type="ECO:0000313" key="2">
    <source>
        <dbReference type="EMBL" id="TVY41251.1"/>
    </source>
</evidence>
<keyword evidence="1" id="KW-0812">Transmembrane</keyword>
<accession>A0A8H8RSZ4</accession>
<keyword evidence="1" id="KW-1133">Transmembrane helix</keyword>
<reference evidence="2 3" key="1">
    <citation type="submission" date="2018-05" db="EMBL/GenBank/DDBJ databases">
        <title>Genome sequencing and assembly of the regulated plant pathogen Lachnellula willkommii and related sister species for the development of diagnostic species identification markers.</title>
        <authorList>
            <person name="Giroux E."/>
            <person name="Bilodeau G."/>
        </authorList>
    </citation>
    <scope>NUCLEOTIDE SEQUENCE [LARGE SCALE GENOMIC DNA]</scope>
    <source>
        <strain evidence="2 3">CBS 197.66</strain>
    </source>
</reference>
<keyword evidence="3" id="KW-1185">Reference proteome</keyword>
<evidence type="ECO:0000313" key="3">
    <source>
        <dbReference type="Proteomes" id="UP000462212"/>
    </source>
</evidence>
<evidence type="ECO:0000256" key="1">
    <source>
        <dbReference type="SAM" id="Phobius"/>
    </source>
</evidence>
<organism evidence="2 3">
    <name type="scientific">Lachnellula subtilissima</name>
    <dbReference type="NCBI Taxonomy" id="602034"/>
    <lineage>
        <taxon>Eukaryota</taxon>
        <taxon>Fungi</taxon>
        <taxon>Dikarya</taxon>
        <taxon>Ascomycota</taxon>
        <taxon>Pezizomycotina</taxon>
        <taxon>Leotiomycetes</taxon>
        <taxon>Helotiales</taxon>
        <taxon>Lachnaceae</taxon>
        <taxon>Lachnellula</taxon>
    </lineage>
</organism>
<feature type="non-terminal residue" evidence="2">
    <location>
        <position position="1"/>
    </location>
</feature>
<comment type="caution">
    <text evidence="2">The sequence shown here is derived from an EMBL/GenBank/DDBJ whole genome shotgun (WGS) entry which is preliminary data.</text>
</comment>
<dbReference type="AlphaFoldDB" id="A0A8H8RSZ4"/>
<feature type="transmembrane region" description="Helical" evidence="1">
    <location>
        <begin position="94"/>
        <end position="121"/>
    </location>
</feature>
<feature type="non-terminal residue" evidence="2">
    <location>
        <position position="170"/>
    </location>
</feature>
<name>A0A8H8RSZ4_9HELO</name>
<dbReference type="OrthoDB" id="5427091at2759"/>
<gene>
    <name evidence="2" type="ORF">LSUB1_G002639</name>
</gene>
<keyword evidence="1" id="KW-0472">Membrane</keyword>
<protein>
    <submittedName>
        <fullName evidence="2">Uncharacterized protein</fullName>
    </submittedName>
</protein>